<evidence type="ECO:0000313" key="3">
    <source>
        <dbReference type="Proteomes" id="UP000185608"/>
    </source>
</evidence>
<accession>A0A1D8S2L4</accession>
<name>A0A1D8S2L4_9EURY</name>
<dbReference type="EMBL" id="CP016070">
    <property type="protein sequence ID" value="AOW79602.1"/>
    <property type="molecule type" value="Genomic_DNA"/>
</dbReference>
<dbReference type="STRING" id="1873524.HSR6_0387"/>
<protein>
    <recommendedName>
        <fullName evidence="1">Rad51-like C-terminal domain-containing protein</fullName>
    </recommendedName>
</protein>
<feature type="domain" description="Rad51-like C-terminal" evidence="1">
    <location>
        <begin position="36"/>
        <end position="146"/>
    </location>
</feature>
<gene>
    <name evidence="2" type="ORF">HTSR_0402</name>
</gene>
<proteinExistence type="predicted"/>
<reference evidence="2 3" key="1">
    <citation type="submission" date="2016-06" db="EMBL/GenBank/DDBJ databases">
        <title>Discovery of anaerobic lithoheterotrophic haloarchaeon capable of sulfur respiration by hydrogen and formate.</title>
        <authorList>
            <person name="Sorokin D.Y."/>
            <person name="Kublanov I.V."/>
            <person name="Roman P."/>
            <person name="Sinninghe Damste J.S."/>
            <person name="Golyshin P.N."/>
            <person name="Rojo D."/>
            <person name="Ciordia S."/>
            <person name="Mena Md.C."/>
            <person name="Ferrer M."/>
            <person name="Smedile F."/>
            <person name="Messina E."/>
            <person name="La Cono V."/>
            <person name="Yakimov M.M."/>
        </authorList>
    </citation>
    <scope>NUCLEOTIDE SEQUENCE [LARGE SCALE GENOMIC DNA]</scope>
    <source>
        <strain evidence="2 3">HTSR1</strain>
    </source>
</reference>
<sequence length="219" mass="24054">MPELPQLSPGVRLLDAPRRSIGPLHALVLDHLLVTGGTAVWIDAHGHATTTYLAEVAPSPRVLDRIRVARGFTPYQHQSLLQDAAAEIDGDTSLVVAPAVDGLYRDEDVRGAEPQSMLLRSVARLARYAREAEIPVLTTRAAADEFSAPVSQVADSTITVERTRFGPRFRSPNFETQIYAESGPTMQTTLTYWARILRARRPAHETQPSQERAIAEVSP</sequence>
<dbReference type="AlphaFoldDB" id="A0A1D8S2L4"/>
<evidence type="ECO:0000313" key="2">
    <source>
        <dbReference type="EMBL" id="AOW79602.1"/>
    </source>
</evidence>
<dbReference type="InterPro" id="IPR027417">
    <property type="entry name" value="P-loop_NTPase"/>
</dbReference>
<dbReference type="Pfam" id="PF08423">
    <property type="entry name" value="Rad51"/>
    <property type="match status" value="1"/>
</dbReference>
<evidence type="ECO:0000259" key="1">
    <source>
        <dbReference type="Pfam" id="PF08423"/>
    </source>
</evidence>
<organism evidence="2 3">
    <name type="scientific">Halodesulfurarchaeum formicicum</name>
    <dbReference type="NCBI Taxonomy" id="1873524"/>
    <lineage>
        <taxon>Archaea</taxon>
        <taxon>Methanobacteriati</taxon>
        <taxon>Methanobacteriota</taxon>
        <taxon>Stenosarchaea group</taxon>
        <taxon>Halobacteria</taxon>
        <taxon>Halobacteriales</taxon>
        <taxon>Halobacteriaceae</taxon>
        <taxon>Halodesulfurarchaeum</taxon>
    </lineage>
</organism>
<dbReference type="Gene3D" id="3.40.50.300">
    <property type="entry name" value="P-loop containing nucleotide triphosphate hydrolases"/>
    <property type="match status" value="1"/>
</dbReference>
<dbReference type="Proteomes" id="UP000185608">
    <property type="component" value="Chromosome"/>
</dbReference>
<dbReference type="InterPro" id="IPR013632">
    <property type="entry name" value="Rad51_C"/>
</dbReference>
<dbReference type="KEGG" id="halh:HTSR_0402"/>